<evidence type="ECO:0000259" key="2">
    <source>
        <dbReference type="SMART" id="SM00849"/>
    </source>
</evidence>
<proteinExistence type="predicted"/>
<sequence>MLLAIAALALSAAASTPAPCQAELVVLGTSQDAGTPQIGHPEDPAWRDPALRAWAASLALVDHASGARYLFDATPDLREQLEWLDVHDPKRTPGLGIDGIFLTHAHIGHYAGLMFLGRESANARGVPVHAMPRMAEFLKNNGPWSQLVSLDNIALRPLAAGTATRLPDGITVTPYLVPHRDEYSETVGFVIAGAGRSALFLPDIDSWEKWDQRLEDMLARVDVAYLDGTFFDDSELGDPARMKSVPHPRIADTIRRLPPVLAAKVRFIHLNHTNPARFPDAAKRRAAERGGAGFARLGERFCLSKNGADQPISPR</sequence>
<name>A0A7X5V2I2_9SPHN</name>
<dbReference type="InterPro" id="IPR001279">
    <property type="entry name" value="Metallo-B-lactamas"/>
</dbReference>
<dbReference type="EMBL" id="JAASQV010000004">
    <property type="protein sequence ID" value="NIJ66711.1"/>
    <property type="molecule type" value="Genomic_DNA"/>
</dbReference>
<dbReference type="Gene3D" id="3.60.15.10">
    <property type="entry name" value="Ribonuclease Z/Hydroxyacylglutathione hydrolase-like"/>
    <property type="match status" value="1"/>
</dbReference>
<evidence type="ECO:0000313" key="3">
    <source>
        <dbReference type="EMBL" id="NIJ66711.1"/>
    </source>
</evidence>
<dbReference type="RefSeq" id="WP_167301029.1">
    <property type="nucleotide sequence ID" value="NZ_CP170557.1"/>
</dbReference>
<dbReference type="InterPro" id="IPR036866">
    <property type="entry name" value="RibonucZ/Hydroxyglut_hydro"/>
</dbReference>
<dbReference type="Pfam" id="PF12706">
    <property type="entry name" value="Lactamase_B_2"/>
    <property type="match status" value="1"/>
</dbReference>
<dbReference type="AlphaFoldDB" id="A0A7X5V2I2"/>
<evidence type="ECO:0000256" key="1">
    <source>
        <dbReference type="SAM" id="SignalP"/>
    </source>
</evidence>
<keyword evidence="4" id="KW-1185">Reference proteome</keyword>
<feature type="signal peptide" evidence="1">
    <location>
        <begin position="1"/>
        <end position="22"/>
    </location>
</feature>
<comment type="caution">
    <text evidence="3">The sequence shown here is derived from an EMBL/GenBank/DDBJ whole genome shotgun (WGS) entry which is preliminary data.</text>
</comment>
<dbReference type="Proteomes" id="UP000564677">
    <property type="component" value="Unassembled WGS sequence"/>
</dbReference>
<reference evidence="3 4" key="1">
    <citation type="submission" date="2020-03" db="EMBL/GenBank/DDBJ databases">
        <title>Genomic Encyclopedia of Type Strains, Phase IV (KMG-IV): sequencing the most valuable type-strain genomes for metagenomic binning, comparative biology and taxonomic classification.</title>
        <authorList>
            <person name="Goeker M."/>
        </authorList>
    </citation>
    <scope>NUCLEOTIDE SEQUENCE [LARGE SCALE GENOMIC DNA]</scope>
    <source>
        <strain evidence="3 4">DSM 4733</strain>
    </source>
</reference>
<feature type="chain" id="PRO_5031323430" evidence="1">
    <location>
        <begin position="23"/>
        <end position="315"/>
    </location>
</feature>
<dbReference type="SMART" id="SM00849">
    <property type="entry name" value="Lactamase_B"/>
    <property type="match status" value="1"/>
</dbReference>
<feature type="domain" description="Metallo-beta-lactamase" evidence="2">
    <location>
        <begin position="55"/>
        <end position="264"/>
    </location>
</feature>
<gene>
    <name evidence="3" type="ORF">FHR20_003687</name>
</gene>
<evidence type="ECO:0000313" key="4">
    <source>
        <dbReference type="Proteomes" id="UP000564677"/>
    </source>
</evidence>
<organism evidence="3 4">
    <name type="scientific">Sphingomonas leidyi</name>
    <dbReference type="NCBI Taxonomy" id="68569"/>
    <lineage>
        <taxon>Bacteria</taxon>
        <taxon>Pseudomonadati</taxon>
        <taxon>Pseudomonadota</taxon>
        <taxon>Alphaproteobacteria</taxon>
        <taxon>Sphingomonadales</taxon>
        <taxon>Sphingomonadaceae</taxon>
        <taxon>Sphingomonas</taxon>
    </lineage>
</organism>
<accession>A0A7X5V2I2</accession>
<dbReference type="SUPFAM" id="SSF56281">
    <property type="entry name" value="Metallo-hydrolase/oxidoreductase"/>
    <property type="match status" value="1"/>
</dbReference>
<protein>
    <submittedName>
        <fullName evidence="3">Pyrroloquinoline quinone biosynthesis protein B</fullName>
    </submittedName>
</protein>
<keyword evidence="1" id="KW-0732">Signal</keyword>